<comment type="subcellular location">
    <subcellularLocation>
        <location evidence="1">Cell membrane</location>
        <topology evidence="1">Multi-pass membrane protein</topology>
    </subcellularLocation>
</comment>
<keyword evidence="4" id="KW-0808">Transferase</keyword>
<evidence type="ECO:0000256" key="12">
    <source>
        <dbReference type="NCBIfam" id="TIGR04265"/>
    </source>
</evidence>
<evidence type="ECO:0000256" key="11">
    <source>
        <dbReference type="ARBA" id="ARBA00023264"/>
    </source>
</evidence>
<dbReference type="SUPFAM" id="SSF56024">
    <property type="entry name" value="Phospholipase D/nuclease"/>
    <property type="match status" value="2"/>
</dbReference>
<dbReference type="Gene3D" id="3.30.870.10">
    <property type="entry name" value="Endonuclease Chain A"/>
    <property type="match status" value="2"/>
</dbReference>
<evidence type="ECO:0000256" key="2">
    <source>
        <dbReference type="ARBA" id="ARBA00022475"/>
    </source>
</evidence>
<dbReference type="Pfam" id="PF13396">
    <property type="entry name" value="PLDc_N"/>
    <property type="match status" value="1"/>
</dbReference>
<keyword evidence="7 13" id="KW-1133">Transmembrane helix</keyword>
<keyword evidence="8" id="KW-0443">Lipid metabolism</keyword>
<keyword evidence="5 13" id="KW-0812">Transmembrane</keyword>
<dbReference type="SMART" id="SM00155">
    <property type="entry name" value="PLDc"/>
    <property type="match status" value="2"/>
</dbReference>
<evidence type="ECO:0000256" key="6">
    <source>
        <dbReference type="ARBA" id="ARBA00022737"/>
    </source>
</evidence>
<sequence length="505" mass="56988">MFFSLENWPWWVVTLYLIIDITVRVIAVIVVPRNRRPTAAMAWLLAIFFIPVLGVLLFLIIGNPKLPRARRRKQQRVNEYIAETAESLHFGSLRPNAPAWWPPLIEMNSRLGALPLSGDNGAHLISNYQESLDAMAEAIRGAQTYVHIEFYILQSDDSTEGIFAAMEDAAARGVPVRVLLDYWANRWKPRYKKTLARLEAMGADWHLMLPVQPLRGRIQRPDLRNHRKLLVVDGAVGFVGSQNVTDSSYNLPKNIKRGLHWVDLMAKVDGPVVASINAIFLADYYAETDSFAGYPAEITDRSQVPETVPEGVDLTLALPGSGDLDCQVVPSGPGFEVENNLRLFLVLLYAATDKIMMVSPYFVPDESLLQAVTAACDRGVDVQLFVSEEGDQAVVYHAQRSYYEALLRAGVRIWMYPKPYILHTKSLTIDDQVAVIGSSNMDMRSFGLNMEISMLVRGEEFVKELRGVEDEYRRLSRELTLHEWMQQPLRSTVLDNLARLTSALQ</sequence>
<evidence type="ECO:0000256" key="3">
    <source>
        <dbReference type="ARBA" id="ARBA00022516"/>
    </source>
</evidence>
<evidence type="ECO:0000256" key="7">
    <source>
        <dbReference type="ARBA" id="ARBA00022989"/>
    </source>
</evidence>
<evidence type="ECO:0000313" key="16">
    <source>
        <dbReference type="Proteomes" id="UP001366085"/>
    </source>
</evidence>
<evidence type="ECO:0000256" key="10">
    <source>
        <dbReference type="ARBA" id="ARBA00023209"/>
    </source>
</evidence>
<feature type="transmembrane region" description="Helical" evidence="13">
    <location>
        <begin position="43"/>
        <end position="62"/>
    </location>
</feature>
<feature type="domain" description="PLD phosphodiesterase" evidence="14">
    <location>
        <begin position="221"/>
        <end position="248"/>
    </location>
</feature>
<feature type="transmembrane region" description="Helical" evidence="13">
    <location>
        <begin position="12"/>
        <end position="31"/>
    </location>
</feature>
<evidence type="ECO:0000256" key="13">
    <source>
        <dbReference type="SAM" id="Phobius"/>
    </source>
</evidence>
<dbReference type="InterPro" id="IPR025202">
    <property type="entry name" value="PLD-like_dom"/>
</dbReference>
<dbReference type="InterPro" id="IPR027379">
    <property type="entry name" value="CLS_N"/>
</dbReference>
<keyword evidence="16" id="KW-1185">Reference proteome</keyword>
<dbReference type="PROSITE" id="PS50035">
    <property type="entry name" value="PLD"/>
    <property type="match status" value="2"/>
</dbReference>
<dbReference type="Pfam" id="PF13091">
    <property type="entry name" value="PLDc_2"/>
    <property type="match status" value="2"/>
</dbReference>
<dbReference type="InterPro" id="IPR001736">
    <property type="entry name" value="PLipase_D/transphosphatidylase"/>
</dbReference>
<gene>
    <name evidence="15" type="primary">cls</name>
    <name evidence="15" type="ORF">WDU93_10225</name>
</gene>
<keyword evidence="2" id="KW-1003">Cell membrane</keyword>
<feature type="domain" description="PLD phosphodiesterase" evidence="14">
    <location>
        <begin position="418"/>
        <end position="445"/>
    </location>
</feature>
<accession>A0ABU8LM71</accession>
<keyword evidence="9 13" id="KW-0472">Membrane</keyword>
<organism evidence="15 16">
    <name type="scientific">Microbacterium istanbulense</name>
    <dbReference type="NCBI Taxonomy" id="3122049"/>
    <lineage>
        <taxon>Bacteria</taxon>
        <taxon>Bacillati</taxon>
        <taxon>Actinomycetota</taxon>
        <taxon>Actinomycetes</taxon>
        <taxon>Micrococcales</taxon>
        <taxon>Microbacteriaceae</taxon>
        <taxon>Microbacterium</taxon>
    </lineage>
</organism>
<evidence type="ECO:0000256" key="1">
    <source>
        <dbReference type="ARBA" id="ARBA00004651"/>
    </source>
</evidence>
<keyword evidence="11" id="KW-1208">Phospholipid metabolism</keyword>
<comment type="caution">
    <text evidence="15">The sequence shown here is derived from an EMBL/GenBank/DDBJ whole genome shotgun (WGS) entry which is preliminary data.</text>
</comment>
<keyword evidence="3" id="KW-0444">Lipid biosynthesis</keyword>
<dbReference type="InterPro" id="IPR022924">
    <property type="entry name" value="Cardiolipin_synthase"/>
</dbReference>
<evidence type="ECO:0000256" key="5">
    <source>
        <dbReference type="ARBA" id="ARBA00022692"/>
    </source>
</evidence>
<keyword evidence="10" id="KW-0594">Phospholipid biosynthesis</keyword>
<evidence type="ECO:0000256" key="8">
    <source>
        <dbReference type="ARBA" id="ARBA00023098"/>
    </source>
</evidence>
<name>A0ABU8LM71_9MICO</name>
<dbReference type="EC" id="2.7.8.-" evidence="12"/>
<evidence type="ECO:0000256" key="9">
    <source>
        <dbReference type="ARBA" id="ARBA00023136"/>
    </source>
</evidence>
<dbReference type="NCBIfam" id="TIGR04265">
    <property type="entry name" value="bac_cardiolipin"/>
    <property type="match status" value="1"/>
</dbReference>
<dbReference type="PANTHER" id="PTHR21248">
    <property type="entry name" value="CARDIOLIPIN SYNTHASE"/>
    <property type="match status" value="1"/>
</dbReference>
<dbReference type="Proteomes" id="UP001366085">
    <property type="component" value="Unassembled WGS sequence"/>
</dbReference>
<dbReference type="CDD" id="cd09158">
    <property type="entry name" value="PLDc_EcCLS_like_2"/>
    <property type="match status" value="1"/>
</dbReference>
<reference evidence="15 16" key="1">
    <citation type="submission" date="2024-02" db="EMBL/GenBank/DDBJ databases">
        <authorList>
            <person name="Saticioglu I.B."/>
        </authorList>
    </citation>
    <scope>NUCLEOTIDE SEQUENCE [LARGE SCALE GENOMIC DNA]</scope>
    <source>
        <strain evidence="15 16">Mu-43</strain>
    </source>
</reference>
<evidence type="ECO:0000313" key="15">
    <source>
        <dbReference type="EMBL" id="MEJ1092070.1"/>
    </source>
</evidence>
<protein>
    <recommendedName>
        <fullName evidence="12">Cardiolipin synthase</fullName>
        <ecNumber evidence="12">2.7.8.-</ecNumber>
    </recommendedName>
</protein>
<evidence type="ECO:0000256" key="4">
    <source>
        <dbReference type="ARBA" id="ARBA00022679"/>
    </source>
</evidence>
<dbReference type="RefSeq" id="WP_337320261.1">
    <property type="nucleotide sequence ID" value="NZ_JBBDGN010000009.1"/>
</dbReference>
<proteinExistence type="predicted"/>
<evidence type="ECO:0000259" key="14">
    <source>
        <dbReference type="PROSITE" id="PS50035"/>
    </source>
</evidence>
<keyword evidence="6" id="KW-0677">Repeat</keyword>
<dbReference type="PANTHER" id="PTHR21248:SF22">
    <property type="entry name" value="PHOSPHOLIPASE D"/>
    <property type="match status" value="1"/>
</dbReference>
<dbReference type="EMBL" id="JBBDGN010000009">
    <property type="protein sequence ID" value="MEJ1092070.1"/>
    <property type="molecule type" value="Genomic_DNA"/>
</dbReference>